<reference evidence="2 3" key="1">
    <citation type="submission" date="2021-05" db="EMBL/GenBank/DDBJ databases">
        <title>Genome Assembly of Synthetic Allotetraploid Brassica napus Reveals Homoeologous Exchanges between Subgenomes.</title>
        <authorList>
            <person name="Davis J.T."/>
        </authorList>
    </citation>
    <scope>NUCLEOTIDE SEQUENCE [LARGE SCALE GENOMIC DNA]</scope>
    <source>
        <strain evidence="3">cv. Da-Ae</strain>
        <tissue evidence="2">Seedling</tissue>
    </source>
</reference>
<dbReference type="PANTHER" id="PTHR10241:SF27">
    <property type="entry name" value="TRANSDUCIN_WD40 REPEAT-LIKE SUPERFAMILY PROTEIN"/>
    <property type="match status" value="1"/>
</dbReference>
<protein>
    <submittedName>
        <fullName evidence="2">Uncharacterized protein</fullName>
    </submittedName>
</protein>
<keyword evidence="3" id="KW-1185">Reference proteome</keyword>
<proteinExistence type="predicted"/>
<dbReference type="EMBL" id="JAGKQM010000003">
    <property type="protein sequence ID" value="KAH0936148.1"/>
    <property type="molecule type" value="Genomic_DNA"/>
</dbReference>
<dbReference type="Proteomes" id="UP000824890">
    <property type="component" value="Unassembled WGS sequence"/>
</dbReference>
<feature type="region of interest" description="Disordered" evidence="1">
    <location>
        <begin position="1"/>
        <end position="23"/>
    </location>
</feature>
<accession>A0ABQ8E3F1</accession>
<comment type="caution">
    <text evidence="2">The sequence shown here is derived from an EMBL/GenBank/DDBJ whole genome shotgun (WGS) entry which is preliminary data.</text>
</comment>
<name>A0ABQ8E3F1_BRANA</name>
<feature type="compositionally biased region" description="Basic and acidic residues" evidence="1">
    <location>
        <begin position="1"/>
        <end position="11"/>
    </location>
</feature>
<dbReference type="PANTHER" id="PTHR10241">
    <property type="entry name" value="LETHAL 2 GIANT LARVAE PROTEIN"/>
    <property type="match status" value="1"/>
</dbReference>
<evidence type="ECO:0000256" key="1">
    <source>
        <dbReference type="SAM" id="MobiDB-lite"/>
    </source>
</evidence>
<organism evidence="2 3">
    <name type="scientific">Brassica napus</name>
    <name type="common">Rape</name>
    <dbReference type="NCBI Taxonomy" id="3708"/>
    <lineage>
        <taxon>Eukaryota</taxon>
        <taxon>Viridiplantae</taxon>
        <taxon>Streptophyta</taxon>
        <taxon>Embryophyta</taxon>
        <taxon>Tracheophyta</taxon>
        <taxon>Spermatophyta</taxon>
        <taxon>Magnoliopsida</taxon>
        <taxon>eudicotyledons</taxon>
        <taxon>Gunneridae</taxon>
        <taxon>Pentapetalae</taxon>
        <taxon>rosids</taxon>
        <taxon>malvids</taxon>
        <taxon>Brassicales</taxon>
        <taxon>Brassicaceae</taxon>
        <taxon>Brassiceae</taxon>
        <taxon>Brassica</taxon>
    </lineage>
</organism>
<gene>
    <name evidence="2" type="ORF">HID58_013265</name>
</gene>
<evidence type="ECO:0000313" key="3">
    <source>
        <dbReference type="Proteomes" id="UP000824890"/>
    </source>
</evidence>
<sequence>MFVKKLVEKAGKKPGGSPSEGLRANDVEPRVVLHYGIPSGAHLFAYDPVQKILAVSTKDGRIKLFGKNQTQALLVSEEASTSKFIEVLLTYIIYVFSLYNNNGWS</sequence>
<evidence type="ECO:0000313" key="2">
    <source>
        <dbReference type="EMBL" id="KAH0936148.1"/>
    </source>
</evidence>